<evidence type="ECO:0000313" key="2">
    <source>
        <dbReference type="EMBL" id="SHN13368.1"/>
    </source>
</evidence>
<gene>
    <name evidence="2" type="ORF">SAMN05443668_10390</name>
</gene>
<name>A0A1M7P9H9_9ACTN</name>
<dbReference type="STRING" id="134849.SAMN05443668_10390"/>
<dbReference type="EMBL" id="FRCS01000003">
    <property type="protein sequence ID" value="SHN13368.1"/>
    <property type="molecule type" value="Genomic_DNA"/>
</dbReference>
<dbReference type="Proteomes" id="UP000184440">
    <property type="component" value="Unassembled WGS sequence"/>
</dbReference>
<sequence length="318" mass="36007">MSPTFRLVPDPAPLIEPEADLTEAEWEYLADGNEDFDREFESDGEFEGEFDDEFEEDLEDEIDEFENETDEDAERVSAALGTRPTAQEDEYQTSRRSRWTPCFTPDEVAKTVRLYEENDTAGAADPSDVRVDRASCIVMLNVGLGRLLALPTVDHPARTYQPDRMPRRPRMVRMGALSTHTVDSALNQLVRQGRATGPLRFNFVDSRGGRAGTRAPVALRGSVRAAVIRRSPTRGCWYAFGLSLVNATHSVLLLVDFTGPSRRIFWLDQNRRGLNLDVTSNLDDVITTFTKDLWRQKQEKKGIGVKTSIRLWRLRKPA</sequence>
<evidence type="ECO:0000256" key="1">
    <source>
        <dbReference type="SAM" id="MobiDB-lite"/>
    </source>
</evidence>
<accession>A0A1M7P9H9</accession>
<feature type="region of interest" description="Disordered" evidence="1">
    <location>
        <begin position="64"/>
        <end position="96"/>
    </location>
</feature>
<dbReference type="AlphaFoldDB" id="A0A1M7P9H9"/>
<proteinExistence type="predicted"/>
<evidence type="ECO:0000313" key="3">
    <source>
        <dbReference type="Proteomes" id="UP000184440"/>
    </source>
</evidence>
<reference evidence="2 3" key="1">
    <citation type="submission" date="2016-11" db="EMBL/GenBank/DDBJ databases">
        <authorList>
            <person name="Jaros S."/>
            <person name="Januszkiewicz K."/>
            <person name="Wedrychowicz H."/>
        </authorList>
    </citation>
    <scope>NUCLEOTIDE SEQUENCE [LARGE SCALE GENOMIC DNA]</scope>
    <source>
        <strain evidence="2 3">DSM 46144</strain>
    </source>
</reference>
<organism evidence="2 3">
    <name type="scientific">Cryptosporangium aurantiacum</name>
    <dbReference type="NCBI Taxonomy" id="134849"/>
    <lineage>
        <taxon>Bacteria</taxon>
        <taxon>Bacillati</taxon>
        <taxon>Actinomycetota</taxon>
        <taxon>Actinomycetes</taxon>
        <taxon>Cryptosporangiales</taxon>
        <taxon>Cryptosporangiaceae</taxon>
        <taxon>Cryptosporangium</taxon>
    </lineage>
</organism>
<keyword evidence="3" id="KW-1185">Reference proteome</keyword>
<feature type="compositionally biased region" description="Acidic residues" evidence="1">
    <location>
        <begin position="64"/>
        <end position="73"/>
    </location>
</feature>
<protein>
    <submittedName>
        <fullName evidence="2">Uncharacterized protein</fullName>
    </submittedName>
</protein>